<dbReference type="Pfam" id="PF16267">
    <property type="entry name" value="DUF4920"/>
    <property type="match status" value="1"/>
</dbReference>
<dbReference type="PROSITE" id="PS51257">
    <property type="entry name" value="PROKAR_LIPOPROTEIN"/>
    <property type="match status" value="1"/>
</dbReference>
<name>A0A3E1QCX6_9FLAO</name>
<proteinExistence type="predicted"/>
<accession>A0A3E1QCX6</accession>
<dbReference type="RefSeq" id="WP_117159053.1">
    <property type="nucleotide sequence ID" value="NZ_QVID01000001.1"/>
</dbReference>
<dbReference type="InterPro" id="IPR032577">
    <property type="entry name" value="DUF4920"/>
</dbReference>
<gene>
    <name evidence="1" type="ORF">DZ858_08075</name>
</gene>
<protein>
    <submittedName>
        <fullName evidence="1">DUF4920 domain-containing protein</fullName>
    </submittedName>
</protein>
<evidence type="ECO:0000313" key="1">
    <source>
        <dbReference type="EMBL" id="RFN59993.1"/>
    </source>
</evidence>
<evidence type="ECO:0000313" key="2">
    <source>
        <dbReference type="Proteomes" id="UP000261082"/>
    </source>
</evidence>
<dbReference type="AlphaFoldDB" id="A0A3E1QCX6"/>
<comment type="caution">
    <text evidence="1">The sequence shown here is derived from an EMBL/GenBank/DDBJ whole genome shotgun (WGS) entry which is preliminary data.</text>
</comment>
<keyword evidence="2" id="KW-1185">Reference proteome</keyword>
<sequence>MKNILFAITFLFIAISCNENKKSEELKNETTTVEEVVETSKEMAYQSFGEKINDQNVMTAAEMKEKFEAMKVGDTSEVKFRSKVNSVCQKKGCWMRLDIGNEDEAFVKFKDYGFFMPKDIAADEVIVAGKAYVEKTSVEDLKHFAKDAGKSEEEVAAITEPELTYAFLSHGVLLPETAEKQ</sequence>
<organism evidence="1 2">
    <name type="scientific">Marixanthomonas ophiurae</name>
    <dbReference type="NCBI Taxonomy" id="387659"/>
    <lineage>
        <taxon>Bacteria</taxon>
        <taxon>Pseudomonadati</taxon>
        <taxon>Bacteroidota</taxon>
        <taxon>Flavobacteriia</taxon>
        <taxon>Flavobacteriales</taxon>
        <taxon>Flavobacteriaceae</taxon>
        <taxon>Marixanthomonas</taxon>
    </lineage>
</organism>
<dbReference type="Proteomes" id="UP000261082">
    <property type="component" value="Unassembled WGS sequence"/>
</dbReference>
<dbReference type="EMBL" id="QVID01000001">
    <property type="protein sequence ID" value="RFN59993.1"/>
    <property type="molecule type" value="Genomic_DNA"/>
</dbReference>
<dbReference type="OrthoDB" id="129527at2"/>
<reference evidence="1 2" key="1">
    <citation type="journal article" date="2007" name="Int. J. Syst. Evol. Microbiol.">
        <title>Marixanthomonas ophiurae gen. nov., sp. nov., a marine bacterium of the family Flavobacteriaceae isolated from a deep-sea brittle star.</title>
        <authorList>
            <person name="Romanenko L.A."/>
            <person name="Uchino M."/>
            <person name="Frolova G.M."/>
            <person name="Mikhailov V.V."/>
        </authorList>
    </citation>
    <scope>NUCLEOTIDE SEQUENCE [LARGE SCALE GENOMIC DNA]</scope>
    <source>
        <strain evidence="1 2">KMM 3046</strain>
    </source>
</reference>